<evidence type="ECO:0000256" key="7">
    <source>
        <dbReference type="HAMAP-Rule" id="MF_02065"/>
    </source>
</evidence>
<keyword evidence="5 7" id="KW-0456">Lyase</keyword>
<dbReference type="GO" id="GO:0008932">
    <property type="term" value="F:lytic endotransglycosylase activity"/>
    <property type="evidence" value="ECO:0007669"/>
    <property type="project" value="UniProtKB-UniRule"/>
</dbReference>
<comment type="function">
    <text evidence="7">Functions as a peptidoglycan terminase that cleaves nascent peptidoglycan strands endolytically to terminate their elongation.</text>
</comment>
<sequence length="342" mass="37985">MVAIRNIALVLVCGTLIVAGAGYWWAQKTLQQPLVMPAALMSTDEPALIEIPAGSHLRSVLQLLHEQGYLQGSVQHAYYALRVFTPSDSIQAGVYAIEPNSSLTQFWSQVTAGRAHLFQVTLIEGHTWSQWVEVLRRAPYLEHSLLELSEAHILGELGLAEYARLEGLLLPETYTYKAYTSATTVLRKAAAAMETQLAELWANRDRDLPYATPYELLIMASIIEKETGIKAERARVSSVFVNRLRLGMRLQSDPTTIYGIENFNGNLTRAHLRAETPYNTYRIPALPPTPIAMPSTASLVAAANPETTDYLYFVADGSGGHVFSRTLTEHNRAVNRYQRGIN</sequence>
<evidence type="ECO:0000313" key="9">
    <source>
        <dbReference type="Proteomes" id="UP000242087"/>
    </source>
</evidence>
<dbReference type="AlphaFoldDB" id="A0A2T4D6F5"/>
<feature type="site" description="Important for catalytic activity" evidence="7">
    <location>
        <position position="226"/>
    </location>
</feature>
<evidence type="ECO:0000256" key="4">
    <source>
        <dbReference type="ARBA" id="ARBA00023136"/>
    </source>
</evidence>
<comment type="similarity">
    <text evidence="7">Belongs to the transglycosylase MltG family.</text>
</comment>
<comment type="catalytic activity">
    <reaction evidence="7">
        <text>a peptidoglycan chain = a peptidoglycan chain with N-acetyl-1,6-anhydromuramyl-[peptide] at the reducing end + a peptidoglycan chain with N-acetylglucosamine at the non-reducing end.</text>
        <dbReference type="EC" id="4.2.2.29"/>
    </reaction>
</comment>
<dbReference type="Gene3D" id="3.30.1490.480">
    <property type="entry name" value="Endolytic murein transglycosylase"/>
    <property type="match status" value="1"/>
</dbReference>
<evidence type="ECO:0000256" key="2">
    <source>
        <dbReference type="ARBA" id="ARBA00022692"/>
    </source>
</evidence>
<keyword evidence="1 7" id="KW-1003">Cell membrane</keyword>
<evidence type="ECO:0000313" key="8">
    <source>
        <dbReference type="EMBL" id="PTB89332.1"/>
    </source>
</evidence>
<comment type="caution">
    <text evidence="8">The sequence shown here is derived from an EMBL/GenBank/DDBJ whole genome shotgun (WGS) entry which is preliminary data.</text>
</comment>
<feature type="transmembrane region" description="Helical" evidence="7">
    <location>
        <begin position="7"/>
        <end position="26"/>
    </location>
</feature>
<dbReference type="Pfam" id="PF02618">
    <property type="entry name" value="YceG"/>
    <property type="match status" value="1"/>
</dbReference>
<dbReference type="CDD" id="cd08010">
    <property type="entry name" value="MltG_like"/>
    <property type="match status" value="1"/>
</dbReference>
<dbReference type="GO" id="GO:0071555">
    <property type="term" value="P:cell wall organization"/>
    <property type="evidence" value="ECO:0007669"/>
    <property type="project" value="UniProtKB-KW"/>
</dbReference>
<keyword evidence="4 7" id="KW-0472">Membrane</keyword>
<evidence type="ECO:0000256" key="5">
    <source>
        <dbReference type="ARBA" id="ARBA00023239"/>
    </source>
</evidence>
<keyword evidence="2 7" id="KW-0812">Transmembrane</keyword>
<dbReference type="NCBIfam" id="TIGR00247">
    <property type="entry name" value="endolytic transglycosylase MltG"/>
    <property type="match status" value="1"/>
</dbReference>
<protein>
    <recommendedName>
        <fullName evidence="7">Endolytic murein transglycosylase</fullName>
        <ecNumber evidence="7">4.2.2.29</ecNumber>
    </recommendedName>
    <alternativeName>
        <fullName evidence="7">Peptidoglycan lytic transglycosylase</fullName>
    </alternativeName>
    <alternativeName>
        <fullName evidence="7">Peptidoglycan polymerization terminase</fullName>
    </alternativeName>
</protein>
<dbReference type="EC" id="4.2.2.29" evidence="7"/>
<keyword evidence="7" id="KW-0997">Cell inner membrane</keyword>
<dbReference type="EMBL" id="PYVF01000018">
    <property type="protein sequence ID" value="PTB89332.1"/>
    <property type="molecule type" value="Genomic_DNA"/>
</dbReference>
<keyword evidence="3 7" id="KW-1133">Transmembrane helix</keyword>
<name>A0A2T4D6F5_9GAMM</name>
<dbReference type="FunFam" id="3.30.160.60:FF:000242">
    <property type="entry name" value="Endolytic murein transglycosylase"/>
    <property type="match status" value="1"/>
</dbReference>
<organism evidence="8 9">
    <name type="scientific">Pseudidiomarina aestuarii</name>
    <dbReference type="NCBI Taxonomy" id="624146"/>
    <lineage>
        <taxon>Bacteria</taxon>
        <taxon>Pseudomonadati</taxon>
        <taxon>Pseudomonadota</taxon>
        <taxon>Gammaproteobacteria</taxon>
        <taxon>Alteromonadales</taxon>
        <taxon>Idiomarinaceae</taxon>
        <taxon>Pseudidiomarina</taxon>
    </lineage>
</organism>
<dbReference type="InterPro" id="IPR003770">
    <property type="entry name" value="MLTG-like"/>
</dbReference>
<dbReference type="GO" id="GO:0005886">
    <property type="term" value="C:plasma membrane"/>
    <property type="evidence" value="ECO:0007669"/>
    <property type="project" value="UniProtKB-SubCell"/>
</dbReference>
<evidence type="ECO:0000256" key="3">
    <source>
        <dbReference type="ARBA" id="ARBA00022989"/>
    </source>
</evidence>
<keyword evidence="6 7" id="KW-0961">Cell wall biogenesis/degradation</keyword>
<comment type="subcellular location">
    <subcellularLocation>
        <location evidence="7">Cell inner membrane</location>
        <topology evidence="7">Single-pass membrane protein</topology>
    </subcellularLocation>
</comment>
<gene>
    <name evidence="7 8" type="primary">mltG</name>
    <name evidence="8" type="ORF">C9927_02005</name>
</gene>
<dbReference type="GO" id="GO:0009252">
    <property type="term" value="P:peptidoglycan biosynthetic process"/>
    <property type="evidence" value="ECO:0007669"/>
    <property type="project" value="UniProtKB-UniRule"/>
</dbReference>
<evidence type="ECO:0000256" key="6">
    <source>
        <dbReference type="ARBA" id="ARBA00023316"/>
    </source>
</evidence>
<accession>A0A2T4D6F5</accession>
<dbReference type="Proteomes" id="UP000242087">
    <property type="component" value="Unassembled WGS sequence"/>
</dbReference>
<proteinExistence type="inferred from homology"/>
<reference evidence="8 9" key="1">
    <citation type="submission" date="2018-03" db="EMBL/GenBank/DDBJ databases">
        <title>Cross-interface Injection: A General Nanoliter Liquid Handling Method Applied to Single Cells Genome Amplification Automated Nanoliter Liquid Handling Applied to Single Cell Multiple Displacement Amplification.</title>
        <authorList>
            <person name="Yun J."/>
            <person name="Xu P."/>
            <person name="Xu J."/>
            <person name="Dai X."/>
            <person name="Wang Y."/>
            <person name="Zheng X."/>
            <person name="Cao C."/>
            <person name="Yi Q."/>
            <person name="Zhu Y."/>
            <person name="Wang L."/>
            <person name="Dong Z."/>
            <person name="Huang Y."/>
            <person name="Huang L."/>
            <person name="Du W."/>
        </authorList>
    </citation>
    <scope>NUCLEOTIDE SEQUENCE [LARGE SCALE GENOMIC DNA]</scope>
    <source>
        <strain evidence="8 9">A12-4</strain>
    </source>
</reference>
<dbReference type="PANTHER" id="PTHR30518">
    <property type="entry name" value="ENDOLYTIC MUREIN TRANSGLYCOSYLASE"/>
    <property type="match status" value="1"/>
</dbReference>
<evidence type="ECO:0000256" key="1">
    <source>
        <dbReference type="ARBA" id="ARBA00022475"/>
    </source>
</evidence>
<dbReference type="Gene3D" id="3.30.160.60">
    <property type="entry name" value="Classic Zinc Finger"/>
    <property type="match status" value="1"/>
</dbReference>
<dbReference type="PANTHER" id="PTHR30518:SF2">
    <property type="entry name" value="ENDOLYTIC MUREIN TRANSGLYCOSYLASE"/>
    <property type="match status" value="1"/>
</dbReference>
<dbReference type="HAMAP" id="MF_02065">
    <property type="entry name" value="MltG"/>
    <property type="match status" value="1"/>
</dbReference>